<dbReference type="EMBL" id="CP018258">
    <property type="protein sequence ID" value="APV44819.1"/>
    <property type="molecule type" value="Genomic_DNA"/>
</dbReference>
<dbReference type="PANTHER" id="PTHR42756:SF1">
    <property type="entry name" value="TRANSCRIPTIONAL REPRESSOR OF EMRAB OPERON"/>
    <property type="match status" value="1"/>
</dbReference>
<dbReference type="GO" id="GO:0003677">
    <property type="term" value="F:DNA binding"/>
    <property type="evidence" value="ECO:0007669"/>
    <property type="project" value="UniProtKB-KW"/>
</dbReference>
<accession>A0A1P8F8L5</accession>
<evidence type="ECO:0000259" key="4">
    <source>
        <dbReference type="PROSITE" id="PS50995"/>
    </source>
</evidence>
<evidence type="ECO:0000256" key="2">
    <source>
        <dbReference type="ARBA" id="ARBA00023125"/>
    </source>
</evidence>
<dbReference type="PANTHER" id="PTHR42756">
    <property type="entry name" value="TRANSCRIPTIONAL REGULATOR, MARR"/>
    <property type="match status" value="1"/>
</dbReference>
<dbReference type="AlphaFoldDB" id="A0A1P8F8L5"/>
<dbReference type="Proteomes" id="UP000185934">
    <property type="component" value="Chromosome"/>
</dbReference>
<dbReference type="Pfam" id="PF01047">
    <property type="entry name" value="MarR"/>
    <property type="match status" value="1"/>
</dbReference>
<dbReference type="SUPFAM" id="SSF46785">
    <property type="entry name" value="Winged helix' DNA-binding domain"/>
    <property type="match status" value="1"/>
</dbReference>
<gene>
    <name evidence="5" type="ORF">Dform_01497</name>
</gene>
<organism evidence="5 6">
    <name type="scientific">Dehalogenimonas formicexedens</name>
    <dbReference type="NCBI Taxonomy" id="1839801"/>
    <lineage>
        <taxon>Bacteria</taxon>
        <taxon>Bacillati</taxon>
        <taxon>Chloroflexota</taxon>
        <taxon>Dehalococcoidia</taxon>
        <taxon>Dehalococcoidales</taxon>
        <taxon>Dehalococcoidaceae</taxon>
        <taxon>Dehalogenimonas</taxon>
    </lineage>
</organism>
<dbReference type="PROSITE" id="PS50995">
    <property type="entry name" value="HTH_MARR_2"/>
    <property type="match status" value="1"/>
</dbReference>
<dbReference type="STRING" id="1839801.Dform_01497"/>
<keyword evidence="6" id="KW-1185">Reference proteome</keyword>
<feature type="domain" description="HTH marR-type" evidence="4">
    <location>
        <begin position="1"/>
        <end position="139"/>
    </location>
</feature>
<evidence type="ECO:0000256" key="1">
    <source>
        <dbReference type="ARBA" id="ARBA00023015"/>
    </source>
</evidence>
<keyword evidence="1" id="KW-0805">Transcription regulation</keyword>
<keyword evidence="3" id="KW-0804">Transcription</keyword>
<dbReference type="SMART" id="SM00347">
    <property type="entry name" value="HTH_MARR"/>
    <property type="match status" value="1"/>
</dbReference>
<evidence type="ECO:0000313" key="6">
    <source>
        <dbReference type="Proteomes" id="UP000185934"/>
    </source>
</evidence>
<evidence type="ECO:0000256" key="3">
    <source>
        <dbReference type="ARBA" id="ARBA00023163"/>
    </source>
</evidence>
<protein>
    <submittedName>
        <fullName evidence="5">DNA-binding transcriptional regulator, MarR family</fullName>
    </submittedName>
</protein>
<proteinExistence type="predicted"/>
<evidence type="ECO:0000313" key="5">
    <source>
        <dbReference type="EMBL" id="APV44819.1"/>
    </source>
</evidence>
<name>A0A1P8F8L5_9CHLR</name>
<keyword evidence="2 5" id="KW-0238">DNA-binding</keyword>
<dbReference type="InterPro" id="IPR000835">
    <property type="entry name" value="HTH_MarR-typ"/>
</dbReference>
<reference evidence="6" key="1">
    <citation type="submission" date="2016-11" db="EMBL/GenBank/DDBJ databases">
        <title>Dehalogenimonas formicexedens sp. nov., a chlorinated alkane respiring bacterium isolated from contaminated groundwater.</title>
        <authorList>
            <person name="Key T.A."/>
            <person name="Bowman K.S."/>
            <person name="Lee I."/>
            <person name="Chun J."/>
            <person name="Albuquerque L."/>
            <person name="da Costa M.S."/>
            <person name="Rainey F.A."/>
            <person name="Moe W.M."/>
        </authorList>
    </citation>
    <scope>NUCLEOTIDE SEQUENCE [LARGE SCALE GENOMIC DNA]</scope>
    <source>
        <strain evidence="6">NSZ-14</strain>
    </source>
</reference>
<dbReference type="Gene3D" id="1.10.10.10">
    <property type="entry name" value="Winged helix-like DNA-binding domain superfamily/Winged helix DNA-binding domain"/>
    <property type="match status" value="1"/>
</dbReference>
<dbReference type="KEGG" id="dfo:Dform_01497"/>
<dbReference type="InterPro" id="IPR036388">
    <property type="entry name" value="WH-like_DNA-bd_sf"/>
</dbReference>
<dbReference type="InterPro" id="IPR036390">
    <property type="entry name" value="WH_DNA-bd_sf"/>
</dbReference>
<dbReference type="GO" id="GO:0003700">
    <property type="term" value="F:DNA-binding transcription factor activity"/>
    <property type="evidence" value="ECO:0007669"/>
    <property type="project" value="InterPro"/>
</dbReference>
<dbReference type="PRINTS" id="PR00598">
    <property type="entry name" value="HTHMARR"/>
</dbReference>
<sequence>MTDRKQQVGQLMEKLHSLKRLMNPDTQCPGEEPLAHSQWLALILISRQEGIGIKELAAQLGISSSAATQLVDGLVAKGVILRQTSPDDRRALRLSLPEESRQKIEAMKVQRLERFCAVFSSLDDDEFRTLIGLLDKVVTNSQTKLKEVV</sequence>